<evidence type="ECO:0000256" key="10">
    <source>
        <dbReference type="ARBA" id="ARBA00022989"/>
    </source>
</evidence>
<dbReference type="Pfam" id="PF03379">
    <property type="entry name" value="CcmB"/>
    <property type="match status" value="1"/>
</dbReference>
<reference evidence="13" key="1">
    <citation type="submission" date="2018-05" db="EMBL/GenBank/DDBJ databases">
        <authorList>
            <person name="Lanie J.A."/>
            <person name="Ng W.-L."/>
            <person name="Kazmierczak K.M."/>
            <person name="Andrzejewski T.M."/>
            <person name="Davidsen T.M."/>
            <person name="Wayne K.J."/>
            <person name="Tettelin H."/>
            <person name="Glass J.I."/>
            <person name="Rusch D."/>
            <person name="Podicherti R."/>
            <person name="Tsui H.-C.T."/>
            <person name="Winkler M.E."/>
        </authorList>
    </citation>
    <scope>NUCLEOTIDE SEQUENCE</scope>
</reference>
<evidence type="ECO:0000313" key="13">
    <source>
        <dbReference type="EMBL" id="SVA68016.1"/>
    </source>
</evidence>
<comment type="similarity">
    <text evidence="3">Belongs to the CcmB/CycW/HelB family.</text>
</comment>
<dbReference type="GO" id="GO:0015232">
    <property type="term" value="F:heme transmembrane transporter activity"/>
    <property type="evidence" value="ECO:0007669"/>
    <property type="project" value="InterPro"/>
</dbReference>
<evidence type="ECO:0000256" key="11">
    <source>
        <dbReference type="ARBA" id="ARBA00023136"/>
    </source>
</evidence>
<sequence>IAFDPTPRTISMVAPGILWVALAFGGILGLSRTFALEVENGGFTGTLLSPIARDAFFLGKVISSFVFMALVELILVPVMVVLFDLDIPVILFILVSSLALLAVSLVGTLFAAMAINTRAREILMPVLFLPVIIPALLASVECTEILFAGHGLDNLGKWIGLLGVFDAVYLIATPLCFGLVVSD</sequence>
<dbReference type="GO" id="GO:0017004">
    <property type="term" value="P:cytochrome complex assembly"/>
    <property type="evidence" value="ECO:0007669"/>
    <property type="project" value="UniProtKB-KW"/>
</dbReference>
<feature type="non-terminal residue" evidence="13">
    <location>
        <position position="1"/>
    </location>
</feature>
<evidence type="ECO:0000256" key="3">
    <source>
        <dbReference type="ARBA" id="ARBA00010544"/>
    </source>
</evidence>
<dbReference type="InterPro" id="IPR003544">
    <property type="entry name" value="Cyt_c_biogenesis_CcmB"/>
</dbReference>
<dbReference type="InterPro" id="IPR026031">
    <property type="entry name" value="Cyt_c_CcmB_bac"/>
</dbReference>
<dbReference type="PANTHER" id="PTHR30070:SF1">
    <property type="entry name" value="CYTOCHROME C BIOGENESIS B-RELATED"/>
    <property type="match status" value="1"/>
</dbReference>
<evidence type="ECO:0000256" key="12">
    <source>
        <dbReference type="SAM" id="Phobius"/>
    </source>
</evidence>
<keyword evidence="10 12" id="KW-1133">Transmembrane helix</keyword>
<keyword evidence="9" id="KW-0201">Cytochrome c-type biogenesis</keyword>
<organism evidence="13">
    <name type="scientific">marine metagenome</name>
    <dbReference type="NCBI Taxonomy" id="408172"/>
    <lineage>
        <taxon>unclassified sequences</taxon>
        <taxon>metagenomes</taxon>
        <taxon>ecological metagenomes</taxon>
    </lineage>
</organism>
<keyword evidence="6" id="KW-1003">Cell membrane</keyword>
<feature type="transmembrane region" description="Helical" evidence="12">
    <location>
        <begin position="89"/>
        <end position="115"/>
    </location>
</feature>
<proteinExistence type="inferred from homology"/>
<feature type="transmembrane region" description="Helical" evidence="12">
    <location>
        <begin position="12"/>
        <end position="35"/>
    </location>
</feature>
<comment type="subcellular location">
    <subcellularLocation>
        <location evidence="2">Cell inner membrane</location>
        <topology evidence="2">Multi-pass membrane protein</topology>
    </subcellularLocation>
</comment>
<evidence type="ECO:0000256" key="6">
    <source>
        <dbReference type="ARBA" id="ARBA00022475"/>
    </source>
</evidence>
<evidence type="ECO:0000256" key="5">
    <source>
        <dbReference type="ARBA" id="ARBA00022448"/>
    </source>
</evidence>
<keyword evidence="11 12" id="KW-0472">Membrane</keyword>
<evidence type="ECO:0000256" key="9">
    <source>
        <dbReference type="ARBA" id="ARBA00022748"/>
    </source>
</evidence>
<dbReference type="PRINTS" id="PR01414">
    <property type="entry name" value="CCMBBIOGNSIS"/>
</dbReference>
<feature type="transmembrane region" description="Helical" evidence="12">
    <location>
        <begin position="56"/>
        <end position="83"/>
    </location>
</feature>
<comment type="function">
    <text evidence="1">Required for the export of heme to the periplasm for the biogenesis of c-type cytochromes.</text>
</comment>
<dbReference type="AlphaFoldDB" id="A0A381XT91"/>
<name>A0A381XT91_9ZZZZ</name>
<dbReference type="EMBL" id="UINC01016316">
    <property type="protein sequence ID" value="SVA68016.1"/>
    <property type="molecule type" value="Genomic_DNA"/>
</dbReference>
<feature type="transmembrane region" description="Helical" evidence="12">
    <location>
        <begin position="127"/>
        <end position="152"/>
    </location>
</feature>
<accession>A0A381XT91</accession>
<dbReference type="GO" id="GO:0005886">
    <property type="term" value="C:plasma membrane"/>
    <property type="evidence" value="ECO:0007669"/>
    <property type="project" value="UniProtKB-SubCell"/>
</dbReference>
<evidence type="ECO:0000256" key="1">
    <source>
        <dbReference type="ARBA" id="ARBA00002442"/>
    </source>
</evidence>
<evidence type="ECO:0000256" key="7">
    <source>
        <dbReference type="ARBA" id="ARBA00022519"/>
    </source>
</evidence>
<dbReference type="PANTHER" id="PTHR30070">
    <property type="entry name" value="HEME EXPORTER PROTEIN B"/>
    <property type="match status" value="1"/>
</dbReference>
<keyword evidence="8 12" id="KW-0812">Transmembrane</keyword>
<evidence type="ECO:0000256" key="4">
    <source>
        <dbReference type="ARBA" id="ARBA00016452"/>
    </source>
</evidence>
<gene>
    <name evidence="13" type="ORF">METZ01_LOCUS120870</name>
</gene>
<evidence type="ECO:0000256" key="2">
    <source>
        <dbReference type="ARBA" id="ARBA00004429"/>
    </source>
</evidence>
<feature type="transmembrane region" description="Helical" evidence="12">
    <location>
        <begin position="158"/>
        <end position="181"/>
    </location>
</feature>
<keyword evidence="5" id="KW-0813">Transport</keyword>
<keyword evidence="7" id="KW-0997">Cell inner membrane</keyword>
<dbReference type="GO" id="GO:1903607">
    <property type="term" value="P:cytochrome c biosynthetic process"/>
    <property type="evidence" value="ECO:0007669"/>
    <property type="project" value="TreeGrafter"/>
</dbReference>
<protein>
    <recommendedName>
        <fullName evidence="4">Heme exporter protein B</fullName>
    </recommendedName>
</protein>
<evidence type="ECO:0000256" key="8">
    <source>
        <dbReference type="ARBA" id="ARBA00022692"/>
    </source>
</evidence>
<dbReference type="PIRSF" id="PIRSF002764">
    <property type="entry name" value="CcmB"/>
    <property type="match status" value="1"/>
</dbReference>